<keyword evidence="3" id="KW-1185">Reference proteome</keyword>
<dbReference type="EMBL" id="AYGX02000080">
    <property type="protein sequence ID" value="KRO27413.1"/>
    <property type="molecule type" value="Genomic_DNA"/>
</dbReference>
<protein>
    <recommendedName>
        <fullName evidence="1">HTH marR-type domain-containing protein</fullName>
    </recommendedName>
</protein>
<dbReference type="Gene3D" id="1.10.10.10">
    <property type="entry name" value="Winged helix-like DNA-binding domain superfamily/Winged helix DNA-binding domain"/>
    <property type="match status" value="1"/>
</dbReference>
<dbReference type="InterPro" id="IPR000835">
    <property type="entry name" value="HTH_MarR-typ"/>
</dbReference>
<dbReference type="GO" id="GO:0003700">
    <property type="term" value="F:DNA-binding transcription factor activity"/>
    <property type="evidence" value="ECO:0007669"/>
    <property type="project" value="InterPro"/>
</dbReference>
<dbReference type="Proteomes" id="UP000050920">
    <property type="component" value="Unassembled WGS sequence"/>
</dbReference>
<evidence type="ECO:0000313" key="3">
    <source>
        <dbReference type="Proteomes" id="UP000050920"/>
    </source>
</evidence>
<dbReference type="RefSeq" id="WP_024626172.1">
    <property type="nucleotide sequence ID" value="NZ_AYGX02000080.1"/>
</dbReference>
<evidence type="ECO:0000313" key="2">
    <source>
        <dbReference type="EMBL" id="KRO27413.1"/>
    </source>
</evidence>
<evidence type="ECO:0000259" key="1">
    <source>
        <dbReference type="Pfam" id="PF12802"/>
    </source>
</evidence>
<proteinExistence type="predicted"/>
<organism evidence="2 3">
    <name type="scientific">Lactiplantibacillus fabifermentans DSM 21115</name>
    <dbReference type="NCBI Taxonomy" id="1413187"/>
    <lineage>
        <taxon>Bacteria</taxon>
        <taxon>Bacillati</taxon>
        <taxon>Bacillota</taxon>
        <taxon>Bacilli</taxon>
        <taxon>Lactobacillales</taxon>
        <taxon>Lactobacillaceae</taxon>
        <taxon>Lactiplantibacillus</taxon>
    </lineage>
</organism>
<sequence>MTEHHFYHTCAYFTAARYLRSIEQVANQTFAPTGFKPAYAYIMMALEDHHPATIMEIATTLGYERSTVSRMVKTLSQHQLVVLASAGRATTVDLGPASASFLQTANACLQKFGAQTDAYLGADKAKMTALLTSNNAKLRAQLAK</sequence>
<accession>A0A0R2NP24</accession>
<dbReference type="InterPro" id="IPR036388">
    <property type="entry name" value="WH-like_DNA-bd_sf"/>
</dbReference>
<gene>
    <name evidence="2" type="ORF">DY78_GL000056</name>
</gene>
<dbReference type="Pfam" id="PF12802">
    <property type="entry name" value="MarR_2"/>
    <property type="match status" value="1"/>
</dbReference>
<dbReference type="InterPro" id="IPR036390">
    <property type="entry name" value="WH_DNA-bd_sf"/>
</dbReference>
<dbReference type="AlphaFoldDB" id="A0A0R2NP24"/>
<feature type="domain" description="HTH marR-type" evidence="1">
    <location>
        <begin position="34"/>
        <end position="85"/>
    </location>
</feature>
<reference evidence="2 3" key="1">
    <citation type="journal article" date="2015" name="Genome Announc.">
        <title>Expanding the biotechnology potential of lactobacilli through comparative genomics of 213 strains and associated genera.</title>
        <authorList>
            <person name="Sun Z."/>
            <person name="Harris H.M."/>
            <person name="McCann A."/>
            <person name="Guo C."/>
            <person name="Argimon S."/>
            <person name="Zhang W."/>
            <person name="Yang X."/>
            <person name="Jeffery I.B."/>
            <person name="Cooney J.C."/>
            <person name="Kagawa T.F."/>
            <person name="Liu W."/>
            <person name="Song Y."/>
            <person name="Salvetti E."/>
            <person name="Wrobel A."/>
            <person name="Rasinkangas P."/>
            <person name="Parkhill J."/>
            <person name="Rea M.C."/>
            <person name="O'Sullivan O."/>
            <person name="Ritari J."/>
            <person name="Douillard F.P."/>
            <person name="Paul Ross R."/>
            <person name="Yang R."/>
            <person name="Briner A.E."/>
            <person name="Felis G.E."/>
            <person name="de Vos W.M."/>
            <person name="Barrangou R."/>
            <person name="Klaenhammer T.R."/>
            <person name="Caufield P.W."/>
            <person name="Cui Y."/>
            <person name="Zhang H."/>
            <person name="O'Toole P.W."/>
        </authorList>
    </citation>
    <scope>NUCLEOTIDE SEQUENCE [LARGE SCALE GENOMIC DNA]</scope>
    <source>
        <strain evidence="2 3">DSM 21115</strain>
    </source>
</reference>
<dbReference type="SUPFAM" id="SSF46785">
    <property type="entry name" value="Winged helix' DNA-binding domain"/>
    <property type="match status" value="1"/>
</dbReference>
<name>A0A0R2NP24_9LACO</name>
<comment type="caution">
    <text evidence="2">The sequence shown here is derived from an EMBL/GenBank/DDBJ whole genome shotgun (WGS) entry which is preliminary data.</text>
</comment>